<dbReference type="GO" id="GO:0003676">
    <property type="term" value="F:nucleic acid binding"/>
    <property type="evidence" value="ECO:0007669"/>
    <property type="project" value="InterPro"/>
</dbReference>
<dbReference type="Gene3D" id="3.30.420.10">
    <property type="entry name" value="Ribonuclease H-like superfamily/Ribonuclease H"/>
    <property type="match status" value="1"/>
</dbReference>
<evidence type="ECO:0000256" key="1">
    <source>
        <dbReference type="SAM" id="SignalP"/>
    </source>
</evidence>
<organism evidence="3 4">
    <name type="scientific">Brenthis ino</name>
    <name type="common">lesser marbled fritillary</name>
    <dbReference type="NCBI Taxonomy" id="405034"/>
    <lineage>
        <taxon>Eukaryota</taxon>
        <taxon>Metazoa</taxon>
        <taxon>Ecdysozoa</taxon>
        <taxon>Arthropoda</taxon>
        <taxon>Hexapoda</taxon>
        <taxon>Insecta</taxon>
        <taxon>Pterygota</taxon>
        <taxon>Neoptera</taxon>
        <taxon>Endopterygota</taxon>
        <taxon>Lepidoptera</taxon>
        <taxon>Glossata</taxon>
        <taxon>Ditrysia</taxon>
        <taxon>Papilionoidea</taxon>
        <taxon>Nymphalidae</taxon>
        <taxon>Heliconiinae</taxon>
        <taxon>Argynnini</taxon>
        <taxon>Brenthis</taxon>
    </lineage>
</organism>
<dbReference type="AlphaFoldDB" id="A0A8J9ULM0"/>
<feature type="chain" id="PRO_5035447431" description="Tc1-like transposase DDE domain-containing protein" evidence="1">
    <location>
        <begin position="22"/>
        <end position="137"/>
    </location>
</feature>
<dbReference type="InterPro" id="IPR038717">
    <property type="entry name" value="Tc1-like_DDE_dom"/>
</dbReference>
<sequence length="137" mass="15733">MNINIWNSLTIFLVTIRLVNPEGTVYLAQDNSAIHRSQAVQDWLASHPDIEILQWLAKSPDLNPIENLWTQMIFNWDPTELHNQTNVRDLVYSTWESLRGSEMCWNMVEAMRVSEADTISTIGPCPYVMPIGPAVYE</sequence>
<reference evidence="3" key="1">
    <citation type="submission" date="2021-12" db="EMBL/GenBank/DDBJ databases">
        <authorList>
            <person name="Martin H S."/>
        </authorList>
    </citation>
    <scope>NUCLEOTIDE SEQUENCE</scope>
</reference>
<name>A0A8J9ULM0_9NEOP</name>
<accession>A0A8J9ULM0</accession>
<evidence type="ECO:0000259" key="2">
    <source>
        <dbReference type="Pfam" id="PF13358"/>
    </source>
</evidence>
<evidence type="ECO:0000313" key="4">
    <source>
        <dbReference type="Proteomes" id="UP000838878"/>
    </source>
</evidence>
<evidence type="ECO:0000313" key="3">
    <source>
        <dbReference type="EMBL" id="CAH0721249.1"/>
    </source>
</evidence>
<dbReference type="InterPro" id="IPR036397">
    <property type="entry name" value="RNaseH_sf"/>
</dbReference>
<dbReference type="Proteomes" id="UP000838878">
    <property type="component" value="Chromosome 2"/>
</dbReference>
<gene>
    <name evidence="3" type="ORF">BINO364_LOCUS7368</name>
</gene>
<feature type="domain" description="Tc1-like transposase DDE" evidence="2">
    <location>
        <begin position="23"/>
        <end position="78"/>
    </location>
</feature>
<feature type="signal peptide" evidence="1">
    <location>
        <begin position="1"/>
        <end position="21"/>
    </location>
</feature>
<keyword evidence="4" id="KW-1185">Reference proteome</keyword>
<dbReference type="Pfam" id="PF13358">
    <property type="entry name" value="DDE_3"/>
    <property type="match status" value="1"/>
</dbReference>
<dbReference type="EMBL" id="OV170222">
    <property type="protein sequence ID" value="CAH0721249.1"/>
    <property type="molecule type" value="Genomic_DNA"/>
</dbReference>
<keyword evidence="1" id="KW-0732">Signal</keyword>
<protein>
    <recommendedName>
        <fullName evidence="2">Tc1-like transposase DDE domain-containing protein</fullName>
    </recommendedName>
</protein>
<proteinExistence type="predicted"/>
<feature type="non-terminal residue" evidence="3">
    <location>
        <position position="137"/>
    </location>
</feature>
<dbReference type="OrthoDB" id="9996331at2759"/>